<dbReference type="Proteomes" id="UP001142325">
    <property type="component" value="Unassembled WGS sequence"/>
</dbReference>
<organism evidence="2 3">
    <name type="scientific">Microbacterium keratanolyticum</name>
    <dbReference type="NCBI Taxonomy" id="67574"/>
    <lineage>
        <taxon>Bacteria</taxon>
        <taxon>Bacillati</taxon>
        <taxon>Actinomycetota</taxon>
        <taxon>Actinomycetes</taxon>
        <taxon>Micrococcales</taxon>
        <taxon>Microbacteriaceae</taxon>
        <taxon>Microbacterium</taxon>
    </lineage>
</organism>
<proteinExistence type="predicted"/>
<keyword evidence="1" id="KW-1133">Transmembrane helix</keyword>
<evidence type="ECO:0000313" key="3">
    <source>
        <dbReference type="Proteomes" id="UP001142325"/>
    </source>
</evidence>
<feature type="transmembrane region" description="Helical" evidence="1">
    <location>
        <begin position="107"/>
        <end position="126"/>
    </location>
</feature>
<dbReference type="RefSeq" id="WP_204937491.1">
    <property type="nucleotide sequence ID" value="NZ_BAAAUM010000002.1"/>
</dbReference>
<evidence type="ECO:0000313" key="2">
    <source>
        <dbReference type="EMBL" id="GLK02646.1"/>
    </source>
</evidence>
<sequence>MPFSSLHPLRTNARALPRTLGVLRLVAMVATIATALQWIVPAGARLIFNAGRVYYSNEPFSLWGEVLPWPVLSVPAWMTISTVTIACVAAFLYLLLGGTQVRKDVPFTVIVVGGFAVLFPLAIATFDPDPTGVISTPGPDGYPIGWHWLASPLSLLVVLGAILGRNRRPLSSEQTRGARVAS</sequence>
<keyword evidence="1" id="KW-0472">Membrane</keyword>
<accession>A0A9W6M9T7</accession>
<feature type="transmembrane region" description="Helical" evidence="1">
    <location>
        <begin position="76"/>
        <end position="95"/>
    </location>
</feature>
<feature type="transmembrane region" description="Helical" evidence="1">
    <location>
        <begin position="21"/>
        <end position="40"/>
    </location>
</feature>
<protein>
    <submittedName>
        <fullName evidence="2">Uncharacterized protein</fullName>
    </submittedName>
</protein>
<gene>
    <name evidence="2" type="ORF">GCM10017596_23610</name>
</gene>
<name>A0A9W6M9T7_9MICO</name>
<dbReference type="AlphaFoldDB" id="A0A9W6M9T7"/>
<feature type="transmembrane region" description="Helical" evidence="1">
    <location>
        <begin position="146"/>
        <end position="164"/>
    </location>
</feature>
<keyword evidence="3" id="KW-1185">Reference proteome</keyword>
<reference evidence="2" key="1">
    <citation type="journal article" date="2014" name="Int. J. Syst. Evol. Microbiol.">
        <title>Complete genome sequence of Corynebacterium casei LMG S-19264T (=DSM 44701T), isolated from a smear-ripened cheese.</title>
        <authorList>
            <consortium name="US DOE Joint Genome Institute (JGI-PGF)"/>
            <person name="Walter F."/>
            <person name="Albersmeier A."/>
            <person name="Kalinowski J."/>
            <person name="Ruckert C."/>
        </authorList>
    </citation>
    <scope>NUCLEOTIDE SEQUENCE</scope>
    <source>
        <strain evidence="2">VKM Ac-1958</strain>
    </source>
</reference>
<keyword evidence="1" id="KW-0812">Transmembrane</keyword>
<evidence type="ECO:0000256" key="1">
    <source>
        <dbReference type="SAM" id="Phobius"/>
    </source>
</evidence>
<dbReference type="EMBL" id="BSET01000002">
    <property type="protein sequence ID" value="GLK02646.1"/>
    <property type="molecule type" value="Genomic_DNA"/>
</dbReference>
<comment type="caution">
    <text evidence="2">The sequence shown here is derived from an EMBL/GenBank/DDBJ whole genome shotgun (WGS) entry which is preliminary data.</text>
</comment>
<reference evidence="2" key="2">
    <citation type="submission" date="2023-01" db="EMBL/GenBank/DDBJ databases">
        <authorList>
            <person name="Sun Q."/>
            <person name="Evtushenko L."/>
        </authorList>
    </citation>
    <scope>NUCLEOTIDE SEQUENCE</scope>
    <source>
        <strain evidence="2">VKM Ac-1958</strain>
    </source>
</reference>